<proteinExistence type="predicted"/>
<dbReference type="Proteomes" id="UP001189429">
    <property type="component" value="Unassembled WGS sequence"/>
</dbReference>
<evidence type="ECO:0000256" key="1">
    <source>
        <dbReference type="SAM" id="Phobius"/>
    </source>
</evidence>
<dbReference type="EMBL" id="CAUYUJ010017504">
    <property type="protein sequence ID" value="CAK0875354.1"/>
    <property type="molecule type" value="Genomic_DNA"/>
</dbReference>
<organism evidence="3 4">
    <name type="scientific">Prorocentrum cordatum</name>
    <dbReference type="NCBI Taxonomy" id="2364126"/>
    <lineage>
        <taxon>Eukaryota</taxon>
        <taxon>Sar</taxon>
        <taxon>Alveolata</taxon>
        <taxon>Dinophyceae</taxon>
        <taxon>Prorocentrales</taxon>
        <taxon>Prorocentraceae</taxon>
        <taxon>Prorocentrum</taxon>
    </lineage>
</organism>
<reference evidence="3" key="1">
    <citation type="submission" date="2023-10" db="EMBL/GenBank/DDBJ databases">
        <authorList>
            <person name="Chen Y."/>
            <person name="Shah S."/>
            <person name="Dougan E. K."/>
            <person name="Thang M."/>
            <person name="Chan C."/>
        </authorList>
    </citation>
    <scope>NUCLEOTIDE SEQUENCE [LARGE SCALE GENOMIC DNA]</scope>
</reference>
<keyword evidence="4" id="KW-1185">Reference proteome</keyword>
<comment type="caution">
    <text evidence="3">The sequence shown here is derived from an EMBL/GenBank/DDBJ whole genome shotgun (WGS) entry which is preliminary data.</text>
</comment>
<keyword evidence="1" id="KW-1133">Transmembrane helix</keyword>
<dbReference type="InterPro" id="IPR005804">
    <property type="entry name" value="FA_desaturase_dom"/>
</dbReference>
<evidence type="ECO:0000313" key="3">
    <source>
        <dbReference type="EMBL" id="CAK0875354.1"/>
    </source>
</evidence>
<feature type="transmembrane region" description="Helical" evidence="1">
    <location>
        <begin position="30"/>
        <end position="49"/>
    </location>
</feature>
<feature type="domain" description="Fatty acid desaturase" evidence="2">
    <location>
        <begin position="15"/>
        <end position="158"/>
    </location>
</feature>
<evidence type="ECO:0000313" key="4">
    <source>
        <dbReference type="Proteomes" id="UP001189429"/>
    </source>
</evidence>
<keyword evidence="1" id="KW-0472">Membrane</keyword>
<dbReference type="Pfam" id="PF00487">
    <property type="entry name" value="FA_desaturase"/>
    <property type="match status" value="1"/>
</dbReference>
<name>A0ABN9VQZ8_9DINO</name>
<feature type="transmembrane region" description="Helical" evidence="1">
    <location>
        <begin position="61"/>
        <end position="79"/>
    </location>
</feature>
<sequence>MENPLLYVLSNVPRFVHHIVRNSRAIPGSAFAWSALQLCAVAAGVSIGVENGLGGALLQYAFVPALVAVPLLGVVFEYVPHASNRAARKDDLYGCTGIVGGVFTRGSGPSTRVSTLLLCGQNYHAIHHLYPSVPFYAYGDIWRSHQSAFLHAGVPMLSLRECFQPRRHWG</sequence>
<gene>
    <name evidence="3" type="ORF">PCOR1329_LOCUS60039</name>
</gene>
<protein>
    <recommendedName>
        <fullName evidence="2">Fatty acid desaturase domain-containing protein</fullName>
    </recommendedName>
</protein>
<evidence type="ECO:0000259" key="2">
    <source>
        <dbReference type="Pfam" id="PF00487"/>
    </source>
</evidence>
<keyword evidence="1" id="KW-0812">Transmembrane</keyword>
<accession>A0ABN9VQZ8</accession>